<evidence type="ECO:0000256" key="2">
    <source>
        <dbReference type="ARBA" id="ARBA00023002"/>
    </source>
</evidence>
<protein>
    <submittedName>
        <fullName evidence="5">3-alpha-(Or 20-beta)-hydroxysteroid dehydrogenas e</fullName>
    </submittedName>
</protein>
<reference evidence="5 6" key="2">
    <citation type="submission" date="2016-01" db="EMBL/GenBank/DDBJ databases">
        <title>Microcella alkaliphila JAM AC0309 whole genome shotgun sequence.</title>
        <authorList>
            <person name="Kurata A."/>
            <person name="Hirose Y."/>
            <person name="Kishimoto N."/>
            <person name="Kobayashi T."/>
        </authorList>
    </citation>
    <scope>NUCLEOTIDE SEQUENCE [LARGE SCALE GENOMIC DNA]</scope>
    <source>
        <strain evidence="5 6">JAM AC0309</strain>
    </source>
</reference>
<dbReference type="SMART" id="SM00822">
    <property type="entry name" value="PKS_KR"/>
    <property type="match status" value="1"/>
</dbReference>
<dbReference type="PRINTS" id="PR00081">
    <property type="entry name" value="GDHRDH"/>
</dbReference>
<proteinExistence type="inferred from homology"/>
<reference evidence="6" key="1">
    <citation type="submission" date="2015-12" db="EMBL/GenBank/DDBJ databases">
        <authorList>
            <person name="Shamseldin A."/>
            <person name="Moawad H."/>
            <person name="Abd El-Rahim W.M."/>
            <person name="Sadowsky M.J."/>
        </authorList>
    </citation>
    <scope>NUCLEOTIDE SEQUENCE [LARGE SCALE GENOMIC DNA]</scope>
    <source>
        <strain evidence="6">JAM AC0309</strain>
    </source>
</reference>
<dbReference type="InterPro" id="IPR036291">
    <property type="entry name" value="NAD(P)-bd_dom_sf"/>
</dbReference>
<accession>A0A0U4WSI9</accession>
<dbReference type="InterPro" id="IPR002347">
    <property type="entry name" value="SDR_fam"/>
</dbReference>
<dbReference type="GO" id="GO:0016616">
    <property type="term" value="F:oxidoreductase activity, acting on the CH-OH group of donors, NAD or NADP as acceptor"/>
    <property type="evidence" value="ECO:0007669"/>
    <property type="project" value="UniProtKB-ARBA"/>
</dbReference>
<dbReference type="PROSITE" id="PS00061">
    <property type="entry name" value="ADH_SHORT"/>
    <property type="match status" value="1"/>
</dbReference>
<evidence type="ECO:0000259" key="4">
    <source>
        <dbReference type="SMART" id="SM00822"/>
    </source>
</evidence>
<dbReference type="AlphaFoldDB" id="A0A0U4WSI9"/>
<evidence type="ECO:0000313" key="6">
    <source>
        <dbReference type="Proteomes" id="UP000218965"/>
    </source>
</evidence>
<feature type="domain" description="Ketoreductase" evidence="4">
    <location>
        <begin position="7"/>
        <end position="186"/>
    </location>
</feature>
<evidence type="ECO:0000313" key="5">
    <source>
        <dbReference type="EMBL" id="BAU30887.1"/>
    </source>
</evidence>
<dbReference type="OrthoDB" id="7064009at2"/>
<dbReference type="EMBL" id="AP017315">
    <property type="protein sequence ID" value="BAU30887.1"/>
    <property type="molecule type" value="Genomic_DNA"/>
</dbReference>
<dbReference type="FunFam" id="3.40.50.720:FF:000084">
    <property type="entry name" value="Short-chain dehydrogenase reductase"/>
    <property type="match status" value="1"/>
</dbReference>
<dbReference type="SUPFAM" id="SSF51735">
    <property type="entry name" value="NAD(P)-binding Rossmann-fold domains"/>
    <property type="match status" value="1"/>
</dbReference>
<evidence type="ECO:0000256" key="1">
    <source>
        <dbReference type="ARBA" id="ARBA00006484"/>
    </source>
</evidence>
<dbReference type="PANTHER" id="PTHR42760:SF133">
    <property type="entry name" value="3-OXOACYL-[ACYL-CARRIER-PROTEIN] REDUCTASE"/>
    <property type="match status" value="1"/>
</dbReference>
<sequence length="245" mass="25147">MGKLDGKIALITGGSRGMGAAHARLMSSEGATVVITDVLDDDGNALAAEVGGIYHHLDVTDEDAWARVVTDVHDNVGPIGILINNAGIVGFSPIATAATEEWNRVIGINLTGTFFGMRAVVESMTSAGGGVIINISSTAGLQGYSNLSAYVASKWGVRGLTKSAALDLGQHGIRVVSIHPGPIRTPMTDGFGDEMTAQQAIPRFGLPEEVAAMALFIAADATYTTGTEFVIDGGATVGAALQPPQ</sequence>
<dbReference type="InterPro" id="IPR057326">
    <property type="entry name" value="KR_dom"/>
</dbReference>
<name>A0A0U4WSI9_9MICO</name>
<dbReference type="PRINTS" id="PR00080">
    <property type="entry name" value="SDRFAMILY"/>
</dbReference>
<dbReference type="Pfam" id="PF00106">
    <property type="entry name" value="adh_short"/>
    <property type="match status" value="1"/>
</dbReference>
<gene>
    <name evidence="5" type="ORF">MalAC0309_0008</name>
</gene>
<dbReference type="RefSeq" id="WP_096419748.1">
    <property type="nucleotide sequence ID" value="NZ_AP017315.1"/>
</dbReference>
<dbReference type="Proteomes" id="UP000218965">
    <property type="component" value="Chromosome"/>
</dbReference>
<keyword evidence="2" id="KW-0560">Oxidoreductase</keyword>
<dbReference type="PANTHER" id="PTHR42760">
    <property type="entry name" value="SHORT-CHAIN DEHYDROGENASES/REDUCTASES FAMILY MEMBER"/>
    <property type="match status" value="1"/>
</dbReference>
<dbReference type="Gene3D" id="3.40.50.720">
    <property type="entry name" value="NAD(P)-binding Rossmann-like Domain"/>
    <property type="match status" value="1"/>
</dbReference>
<comment type="similarity">
    <text evidence="1 3">Belongs to the short-chain dehydrogenases/reductases (SDR) family.</text>
</comment>
<evidence type="ECO:0000256" key="3">
    <source>
        <dbReference type="RuleBase" id="RU000363"/>
    </source>
</evidence>
<organism evidence="5 6">
    <name type="scientific">Microcella alkaliphila</name>
    <dbReference type="NCBI Taxonomy" id="279828"/>
    <lineage>
        <taxon>Bacteria</taxon>
        <taxon>Bacillati</taxon>
        <taxon>Actinomycetota</taxon>
        <taxon>Actinomycetes</taxon>
        <taxon>Micrococcales</taxon>
        <taxon>Microbacteriaceae</taxon>
        <taxon>Microcella</taxon>
    </lineage>
</organism>
<dbReference type="InterPro" id="IPR020904">
    <property type="entry name" value="Sc_DH/Rdtase_CS"/>
</dbReference>
<dbReference type="KEGG" id="malk:MalAC0309_0008"/>